<evidence type="ECO:0000256" key="2">
    <source>
        <dbReference type="PROSITE-ProRule" id="PRU10139"/>
    </source>
</evidence>
<sequence length="316" mass="35167">MRSIENKVNVAIVQVKPVYLDIKASLEKAVTNIEDAAKQGADLIAFGETWLTGYPTFLDYVPAACLWNHKPTKEVYSLLLQNSPTIQGKEIDVLSEAAKTHNVTVVMGLNEKVQDAPGHGTIYNSLITIGSGGRILNHHRKLVPTFTERIIWGQGDGDGLQAVDTKAGKVGGLICWEHWMPLARQTLHNSAEQIHIAVWPTVNEMHQMASRHYAFEGRCFVLATGLISSVDDLPRQFSIPKELSDHPDKLLQRGGSAIIGPDGQYVVEPVYDEETIVMAEIDLNKIHEESMTLDVTGHYTRNDVFSLQVNKHMRRL</sequence>
<name>A0ABQ4KCW9_9BACI</name>
<dbReference type="EMBL" id="BOQT01000020">
    <property type="protein sequence ID" value="GIN22723.1"/>
    <property type="molecule type" value="Genomic_DNA"/>
</dbReference>
<dbReference type="InterPro" id="IPR000132">
    <property type="entry name" value="Nitrilase/CN_hydratase_CS"/>
</dbReference>
<dbReference type="InterPro" id="IPR003010">
    <property type="entry name" value="C-N_Hydrolase"/>
</dbReference>
<feature type="domain" description="CN hydrolase" evidence="3">
    <location>
        <begin position="8"/>
        <end position="283"/>
    </location>
</feature>
<evidence type="ECO:0000313" key="5">
    <source>
        <dbReference type="Proteomes" id="UP000680279"/>
    </source>
</evidence>
<dbReference type="InterPro" id="IPR044149">
    <property type="entry name" value="Nitrilases_CHs"/>
</dbReference>
<accession>A0ABQ4KCW9</accession>
<dbReference type="PANTHER" id="PTHR46044:SF1">
    <property type="entry name" value="CN HYDROLASE DOMAIN-CONTAINING PROTEIN"/>
    <property type="match status" value="1"/>
</dbReference>
<comment type="caution">
    <text evidence="4">The sequence shown here is derived from an EMBL/GenBank/DDBJ whole genome shotgun (WGS) entry which is preliminary data.</text>
</comment>
<evidence type="ECO:0000259" key="3">
    <source>
        <dbReference type="PROSITE" id="PS50263"/>
    </source>
</evidence>
<dbReference type="RefSeq" id="WP_211214284.1">
    <property type="nucleotide sequence ID" value="NZ_BOQT01000020.1"/>
</dbReference>
<comment type="similarity">
    <text evidence="1">Belongs to the carbon-nitrogen hydrolase superfamily. Nitrilase family.</text>
</comment>
<dbReference type="PANTHER" id="PTHR46044">
    <property type="entry name" value="NITRILASE"/>
    <property type="match status" value="1"/>
</dbReference>
<dbReference type="PROSITE" id="PS00921">
    <property type="entry name" value="NITRIL_CHT_2"/>
    <property type="match status" value="1"/>
</dbReference>
<organism evidence="4 5">
    <name type="scientific">Siminovitchia fordii</name>
    <dbReference type="NCBI Taxonomy" id="254759"/>
    <lineage>
        <taxon>Bacteria</taxon>
        <taxon>Bacillati</taxon>
        <taxon>Bacillota</taxon>
        <taxon>Bacilli</taxon>
        <taxon>Bacillales</taxon>
        <taxon>Bacillaceae</taxon>
        <taxon>Siminovitchia</taxon>
    </lineage>
</organism>
<dbReference type="Gene3D" id="3.60.110.10">
    <property type="entry name" value="Carbon-nitrogen hydrolase"/>
    <property type="match status" value="1"/>
</dbReference>
<dbReference type="InterPro" id="IPR036526">
    <property type="entry name" value="C-N_Hydrolase_sf"/>
</dbReference>
<protein>
    <submittedName>
        <fullName evidence="4">Nitrilase</fullName>
    </submittedName>
</protein>
<evidence type="ECO:0000313" key="4">
    <source>
        <dbReference type="EMBL" id="GIN22723.1"/>
    </source>
</evidence>
<dbReference type="PROSITE" id="PS00920">
    <property type="entry name" value="NITRIL_CHT_1"/>
    <property type="match status" value="1"/>
</dbReference>
<dbReference type="PROSITE" id="PS50263">
    <property type="entry name" value="CN_HYDROLASE"/>
    <property type="match status" value="1"/>
</dbReference>
<dbReference type="CDD" id="cd07564">
    <property type="entry name" value="nitrilases_CHs"/>
    <property type="match status" value="1"/>
</dbReference>
<gene>
    <name evidence="4" type="ORF">J1TS3_38570</name>
</gene>
<dbReference type="Proteomes" id="UP000680279">
    <property type="component" value="Unassembled WGS sequence"/>
</dbReference>
<feature type="active site" description="Proton acceptor" evidence="2">
    <location>
        <position position="48"/>
    </location>
</feature>
<dbReference type="SUPFAM" id="SSF56317">
    <property type="entry name" value="Carbon-nitrogen hydrolase"/>
    <property type="match status" value="1"/>
</dbReference>
<reference evidence="4 5" key="1">
    <citation type="submission" date="2021-03" db="EMBL/GenBank/DDBJ databases">
        <title>Antimicrobial resistance genes in bacteria isolated from Japanese honey, and their potential for conferring macrolide and lincosamide resistance in the American foulbrood pathogen Paenibacillus larvae.</title>
        <authorList>
            <person name="Okamoto M."/>
            <person name="Kumagai M."/>
            <person name="Kanamori H."/>
            <person name="Takamatsu D."/>
        </authorList>
    </citation>
    <scope>NUCLEOTIDE SEQUENCE [LARGE SCALE GENOMIC DNA]</scope>
    <source>
        <strain evidence="4 5">J1TS3</strain>
    </source>
</reference>
<proteinExistence type="inferred from homology"/>
<keyword evidence="5" id="KW-1185">Reference proteome</keyword>
<dbReference type="Pfam" id="PF00795">
    <property type="entry name" value="CN_hydrolase"/>
    <property type="match status" value="1"/>
</dbReference>
<evidence type="ECO:0000256" key="1">
    <source>
        <dbReference type="ARBA" id="ARBA00008129"/>
    </source>
</evidence>